<dbReference type="SMART" id="SM00086">
    <property type="entry name" value="PAC"/>
    <property type="match status" value="3"/>
</dbReference>
<evidence type="ECO:0000313" key="6">
    <source>
        <dbReference type="Proteomes" id="UP000245934"/>
    </source>
</evidence>
<feature type="domain" description="PAS" evidence="2">
    <location>
        <begin position="294"/>
        <end position="347"/>
    </location>
</feature>
<feature type="domain" description="PAC" evidence="3">
    <location>
        <begin position="376"/>
        <end position="433"/>
    </location>
</feature>
<dbReference type="InterPro" id="IPR013656">
    <property type="entry name" value="PAS_4"/>
</dbReference>
<sequence length="679" mass="76231">MTYSHTWENMAPRIEGYCTEIINFLPDATFVIDLDGKVIAWNKAMERITGVPASQILEKGDYEYALPFYGERKPMLANLILLPDEEVERRYNHVIRDGDTLVVDIFIPSFGKEGTYFWAKASPLYDSGGNIVGAIETIRDITDRIRGEQETKQTVRRLEEIISFLPDATFVIDLDGKVIAWNKAMEEVTGLQCADILGKGDYEYALPFYGERKPMLANLILLHDEEVERRYNHIIRDGDTLIVDIFIPSFGKDGTYFWAKASPLYDKDGNLVGAIESIRDISDRKRAELESENARAKFAEIINFLPDATVVIDTNGVVKAWNHAMEIISGIPASEMVGKGNYEYALPFYGERRPILADLVFRPKDELTSKYSHIEQEGDTLVVDTYLPRSGNNAIFCWAKASPLYDSNRNITGAIETIRDITDRRRMEERLARSKAELDIASEIQKSFLPDTLPVIKGFDVAAISVMAKEVGGDFFDVIPMELVPLEEGSYGILIADVSGKGIPAALFMALSRIVVRVNALWYQDPAKAIISANKIITQDSKAGMFVTLFYGILSEKDKTMTYVNAGHNPPLVYRSQSGIFEELLMTGIAIGVIDDENYEKQSVYIGPDDIIVLYTDGVTESLSSSNEMFGESRLKDIIQKYASLNALEIKEKILQEVQIFSESEPQFDDITLLIIKGT</sequence>
<dbReference type="SUPFAM" id="SSF81606">
    <property type="entry name" value="PP2C-like"/>
    <property type="match status" value="1"/>
</dbReference>
<gene>
    <name evidence="5" type="ORF">DLD82_07565</name>
</gene>
<keyword evidence="6" id="KW-1185">Reference proteome</keyword>
<protein>
    <recommendedName>
        <fullName evidence="7">Histidine kinase</fullName>
    </recommendedName>
</protein>
<evidence type="ECO:0000259" key="2">
    <source>
        <dbReference type="PROSITE" id="PS50112"/>
    </source>
</evidence>
<dbReference type="NCBIfam" id="TIGR00229">
    <property type="entry name" value="sensory_box"/>
    <property type="match status" value="3"/>
</dbReference>
<accession>A0A2V2N915</accession>
<dbReference type="PANTHER" id="PTHR43156:SF2">
    <property type="entry name" value="STAGE II SPORULATION PROTEIN E"/>
    <property type="match status" value="1"/>
</dbReference>
<dbReference type="InterPro" id="IPR000700">
    <property type="entry name" value="PAS-assoc_C"/>
</dbReference>
<dbReference type="InterPro" id="IPR035965">
    <property type="entry name" value="PAS-like_dom_sf"/>
</dbReference>
<feature type="domain" description="PPM-type phosphatase" evidence="4">
    <location>
        <begin position="460"/>
        <end position="678"/>
    </location>
</feature>
<name>A0A2V2N915_9EURY</name>
<dbReference type="InterPro" id="IPR001610">
    <property type="entry name" value="PAC"/>
</dbReference>
<dbReference type="SUPFAM" id="SSF55785">
    <property type="entry name" value="PYP-like sensor domain (PAS domain)"/>
    <property type="match status" value="3"/>
</dbReference>
<dbReference type="PROSITE" id="PS50113">
    <property type="entry name" value="PAC"/>
    <property type="match status" value="3"/>
</dbReference>
<feature type="domain" description="PAC" evidence="3">
    <location>
        <begin position="236"/>
        <end position="293"/>
    </location>
</feature>
<evidence type="ECO:0000256" key="1">
    <source>
        <dbReference type="ARBA" id="ARBA00022801"/>
    </source>
</evidence>
<dbReference type="SMART" id="SM00091">
    <property type="entry name" value="PAS"/>
    <property type="match status" value="3"/>
</dbReference>
<feature type="domain" description="PAS" evidence="2">
    <location>
        <begin position="154"/>
        <end position="207"/>
    </location>
</feature>
<feature type="domain" description="PAS" evidence="2">
    <location>
        <begin position="20"/>
        <end position="67"/>
    </location>
</feature>
<evidence type="ECO:0008006" key="7">
    <source>
        <dbReference type="Google" id="ProtNLM"/>
    </source>
</evidence>
<dbReference type="EMBL" id="QGMZ01000014">
    <property type="protein sequence ID" value="PWR75065.1"/>
    <property type="molecule type" value="Genomic_DNA"/>
</dbReference>
<evidence type="ECO:0000313" key="5">
    <source>
        <dbReference type="EMBL" id="PWR75065.1"/>
    </source>
</evidence>
<feature type="domain" description="PAC" evidence="3">
    <location>
        <begin position="96"/>
        <end position="153"/>
    </location>
</feature>
<dbReference type="PROSITE" id="PS51746">
    <property type="entry name" value="PPM_2"/>
    <property type="match status" value="1"/>
</dbReference>
<organism evidence="5 6">
    <name type="scientific">Methanospirillum stamsii</name>
    <dbReference type="NCBI Taxonomy" id="1277351"/>
    <lineage>
        <taxon>Archaea</taxon>
        <taxon>Methanobacteriati</taxon>
        <taxon>Methanobacteriota</taxon>
        <taxon>Stenosarchaea group</taxon>
        <taxon>Methanomicrobia</taxon>
        <taxon>Methanomicrobiales</taxon>
        <taxon>Methanospirillaceae</taxon>
        <taxon>Methanospirillum</taxon>
    </lineage>
</organism>
<dbReference type="Pfam" id="PF07228">
    <property type="entry name" value="SpoIIE"/>
    <property type="match status" value="1"/>
</dbReference>
<comment type="caution">
    <text evidence="5">The sequence shown here is derived from an EMBL/GenBank/DDBJ whole genome shotgun (WGS) entry which is preliminary data.</text>
</comment>
<proteinExistence type="predicted"/>
<reference evidence="5 6" key="1">
    <citation type="submission" date="2018-05" db="EMBL/GenBank/DDBJ databases">
        <title>Draft genome of Methanospirillum stamsii Pt1.</title>
        <authorList>
            <person name="Dueholm M.S."/>
            <person name="Nielsen P.H."/>
            <person name="Bakmann L.F."/>
            <person name="Otzen D.E."/>
        </authorList>
    </citation>
    <scope>NUCLEOTIDE SEQUENCE [LARGE SCALE GENOMIC DNA]</scope>
    <source>
        <strain evidence="5 6">Pt1</strain>
    </source>
</reference>
<dbReference type="InterPro" id="IPR001932">
    <property type="entry name" value="PPM-type_phosphatase-like_dom"/>
</dbReference>
<dbReference type="PANTHER" id="PTHR43156">
    <property type="entry name" value="STAGE II SPORULATION PROTEIN E-RELATED"/>
    <property type="match status" value="1"/>
</dbReference>
<dbReference type="Proteomes" id="UP000245934">
    <property type="component" value="Unassembled WGS sequence"/>
</dbReference>
<dbReference type="PROSITE" id="PS50112">
    <property type="entry name" value="PAS"/>
    <property type="match status" value="3"/>
</dbReference>
<evidence type="ECO:0000259" key="3">
    <source>
        <dbReference type="PROSITE" id="PS50113"/>
    </source>
</evidence>
<dbReference type="CDD" id="cd00130">
    <property type="entry name" value="PAS"/>
    <property type="match status" value="3"/>
</dbReference>
<dbReference type="GO" id="GO:0016791">
    <property type="term" value="F:phosphatase activity"/>
    <property type="evidence" value="ECO:0007669"/>
    <property type="project" value="TreeGrafter"/>
</dbReference>
<dbReference type="SMART" id="SM00331">
    <property type="entry name" value="PP2C_SIG"/>
    <property type="match status" value="1"/>
</dbReference>
<dbReference type="InterPro" id="IPR000014">
    <property type="entry name" value="PAS"/>
</dbReference>
<keyword evidence="1" id="KW-0378">Hydrolase</keyword>
<dbReference type="InterPro" id="IPR036457">
    <property type="entry name" value="PPM-type-like_dom_sf"/>
</dbReference>
<dbReference type="AlphaFoldDB" id="A0A2V2N915"/>
<dbReference type="Pfam" id="PF08448">
    <property type="entry name" value="PAS_4"/>
    <property type="match status" value="3"/>
</dbReference>
<evidence type="ECO:0000259" key="4">
    <source>
        <dbReference type="PROSITE" id="PS51746"/>
    </source>
</evidence>
<dbReference type="Gene3D" id="3.60.40.10">
    <property type="entry name" value="PPM-type phosphatase domain"/>
    <property type="match status" value="1"/>
</dbReference>
<dbReference type="InterPro" id="IPR052016">
    <property type="entry name" value="Bact_Sigma-Reg"/>
</dbReference>
<dbReference type="Gene3D" id="3.30.450.20">
    <property type="entry name" value="PAS domain"/>
    <property type="match status" value="3"/>
</dbReference>